<name>A0A951PQJ9_9CYAN</name>
<dbReference type="Proteomes" id="UP000753908">
    <property type="component" value="Unassembled WGS sequence"/>
</dbReference>
<sequence>MILTPLPGIGKGLGVRFFAVYFTQRRTAILSPIPGGGRYAIAPLSKTLGKEVL</sequence>
<evidence type="ECO:0000313" key="2">
    <source>
        <dbReference type="Proteomes" id="UP000753908"/>
    </source>
</evidence>
<reference evidence="1" key="1">
    <citation type="submission" date="2021-05" db="EMBL/GenBank/DDBJ databases">
        <authorList>
            <person name="Pietrasiak N."/>
            <person name="Ward R."/>
            <person name="Stajich J.E."/>
            <person name="Kurbessoian T."/>
        </authorList>
    </citation>
    <scope>NUCLEOTIDE SEQUENCE</scope>
    <source>
        <strain evidence="1">CPER-KK1</strain>
    </source>
</reference>
<evidence type="ECO:0000313" key="1">
    <source>
        <dbReference type="EMBL" id="MBW4547412.1"/>
    </source>
</evidence>
<dbReference type="AlphaFoldDB" id="A0A951PQJ9"/>
<reference evidence="1" key="2">
    <citation type="journal article" date="2022" name="Microbiol. Resour. Announc.">
        <title>Metagenome Sequencing to Explore Phylogenomics of Terrestrial Cyanobacteria.</title>
        <authorList>
            <person name="Ward R.D."/>
            <person name="Stajich J.E."/>
            <person name="Johansen J.R."/>
            <person name="Huntemann M."/>
            <person name="Clum A."/>
            <person name="Foster B."/>
            <person name="Foster B."/>
            <person name="Roux S."/>
            <person name="Palaniappan K."/>
            <person name="Varghese N."/>
            <person name="Mukherjee S."/>
            <person name="Reddy T.B.K."/>
            <person name="Daum C."/>
            <person name="Copeland A."/>
            <person name="Chen I.A."/>
            <person name="Ivanova N.N."/>
            <person name="Kyrpides N.C."/>
            <person name="Shapiro N."/>
            <person name="Eloe-Fadrosh E.A."/>
            <person name="Pietrasiak N."/>
        </authorList>
    </citation>
    <scope>NUCLEOTIDE SEQUENCE</scope>
    <source>
        <strain evidence="1">CPER-KK1</strain>
    </source>
</reference>
<comment type="caution">
    <text evidence="1">The sequence shown here is derived from an EMBL/GenBank/DDBJ whole genome shotgun (WGS) entry which is preliminary data.</text>
</comment>
<proteinExistence type="predicted"/>
<accession>A0A951PQJ9</accession>
<gene>
    <name evidence="1" type="ORF">KME25_23670</name>
</gene>
<protein>
    <submittedName>
        <fullName evidence="1">Uncharacterized protein</fullName>
    </submittedName>
</protein>
<organism evidence="1 2">
    <name type="scientific">Symplocastrum torsivum CPER-KK1</name>
    <dbReference type="NCBI Taxonomy" id="450513"/>
    <lineage>
        <taxon>Bacteria</taxon>
        <taxon>Bacillati</taxon>
        <taxon>Cyanobacteriota</taxon>
        <taxon>Cyanophyceae</taxon>
        <taxon>Oscillatoriophycideae</taxon>
        <taxon>Oscillatoriales</taxon>
        <taxon>Microcoleaceae</taxon>
        <taxon>Symplocastrum</taxon>
    </lineage>
</organism>
<dbReference type="EMBL" id="JAHHIF010000040">
    <property type="protein sequence ID" value="MBW4547412.1"/>
    <property type="molecule type" value="Genomic_DNA"/>
</dbReference>